<keyword evidence="2" id="KW-0067">ATP-binding</keyword>
<feature type="region of interest" description="Disordered" evidence="1">
    <location>
        <begin position="307"/>
        <end position="348"/>
    </location>
</feature>
<keyword evidence="3" id="KW-1185">Reference proteome</keyword>
<name>A0A8H6SUI0_MYCCL</name>
<evidence type="ECO:0000313" key="3">
    <source>
        <dbReference type="Proteomes" id="UP000613580"/>
    </source>
</evidence>
<sequence>MKLVTNGADTKDITFYITLYIAKRQIQAANESALLAKGLEIHQKFDARQKRMTNMNKRLLQRCANTLSRQHEFSAPEVVNYLMGWGDRLISHRYVPIYWDQVTFALRKEFPTLLHPQSISEPDATMVRDNQTRDRVDEQTSGALSINERGQFVLKDQLKQYQDRGHALDDMSFYDFFMLTYDGEMLEERAATDGPARGRPRSVRVPYLPEANWSGCRVIRGEQHETNLHFIGRWFPRANDPAVAEYYAAQMLLLLCPWRSLQDLKNNHPTFQSALTAFKSQAAERDLRILENIQYFYQCSDRAAERRQAENEASSSAESFQTPEGDNAAGMDTELPEPTDQDIQQARRDRYAAREHIFGTLATEIAKDCGIFARDDTLPVRRAEVRNPGHERASEADMVKFAKWGETIAAWDRSTGSVARNTAAAPDLGGVVVPHVVPNTPAVDLGGVIDVTPEAATPLPVLNPEQRRSRHYR</sequence>
<comment type="caution">
    <text evidence="2">The sequence shown here is derived from an EMBL/GenBank/DDBJ whole genome shotgun (WGS) entry which is preliminary data.</text>
</comment>
<reference evidence="2" key="1">
    <citation type="submission" date="2020-05" db="EMBL/GenBank/DDBJ databases">
        <title>Mycena genomes resolve the evolution of fungal bioluminescence.</title>
        <authorList>
            <person name="Tsai I.J."/>
        </authorList>
    </citation>
    <scope>NUCLEOTIDE SEQUENCE</scope>
    <source>
        <strain evidence="2">110903Hualien_Pintung</strain>
    </source>
</reference>
<proteinExistence type="predicted"/>
<keyword evidence="2" id="KW-0378">Hydrolase</keyword>
<keyword evidence="2" id="KW-0347">Helicase</keyword>
<accession>A0A8H6SUI0</accession>
<organism evidence="2 3">
    <name type="scientific">Mycena chlorophos</name>
    <name type="common">Agaric fungus</name>
    <name type="synonym">Agaricus chlorophos</name>
    <dbReference type="NCBI Taxonomy" id="658473"/>
    <lineage>
        <taxon>Eukaryota</taxon>
        <taxon>Fungi</taxon>
        <taxon>Dikarya</taxon>
        <taxon>Basidiomycota</taxon>
        <taxon>Agaricomycotina</taxon>
        <taxon>Agaricomycetes</taxon>
        <taxon>Agaricomycetidae</taxon>
        <taxon>Agaricales</taxon>
        <taxon>Marasmiineae</taxon>
        <taxon>Mycenaceae</taxon>
        <taxon>Mycena</taxon>
    </lineage>
</organism>
<dbReference type="GO" id="GO:0004386">
    <property type="term" value="F:helicase activity"/>
    <property type="evidence" value="ECO:0007669"/>
    <property type="project" value="UniProtKB-KW"/>
</dbReference>
<protein>
    <submittedName>
        <fullName evidence="2">ATP-dependent DNA helicase</fullName>
    </submittedName>
</protein>
<gene>
    <name evidence="2" type="ORF">HMN09_00725400</name>
</gene>
<evidence type="ECO:0000256" key="1">
    <source>
        <dbReference type="SAM" id="MobiDB-lite"/>
    </source>
</evidence>
<evidence type="ECO:0000313" key="2">
    <source>
        <dbReference type="EMBL" id="KAF7305721.1"/>
    </source>
</evidence>
<dbReference type="OrthoDB" id="432234at2759"/>
<dbReference type="Proteomes" id="UP000613580">
    <property type="component" value="Unassembled WGS sequence"/>
</dbReference>
<dbReference type="EMBL" id="JACAZE010000009">
    <property type="protein sequence ID" value="KAF7305721.1"/>
    <property type="molecule type" value="Genomic_DNA"/>
</dbReference>
<dbReference type="AlphaFoldDB" id="A0A8H6SUI0"/>
<keyword evidence="2" id="KW-0547">Nucleotide-binding</keyword>